<feature type="transmembrane region" description="Helical" evidence="1">
    <location>
        <begin position="158"/>
        <end position="176"/>
    </location>
</feature>
<organism evidence="2 3">
    <name type="scientific">Novacetimonas pomaceti</name>
    <dbReference type="NCBI Taxonomy" id="2021998"/>
    <lineage>
        <taxon>Bacteria</taxon>
        <taxon>Pseudomonadati</taxon>
        <taxon>Pseudomonadota</taxon>
        <taxon>Alphaproteobacteria</taxon>
        <taxon>Acetobacterales</taxon>
        <taxon>Acetobacteraceae</taxon>
        <taxon>Novacetimonas</taxon>
    </lineage>
</organism>
<feature type="transmembrane region" description="Helical" evidence="1">
    <location>
        <begin position="48"/>
        <end position="67"/>
    </location>
</feature>
<feature type="transmembrane region" description="Helical" evidence="1">
    <location>
        <begin position="79"/>
        <end position="99"/>
    </location>
</feature>
<evidence type="ECO:0000256" key="1">
    <source>
        <dbReference type="SAM" id="Phobius"/>
    </source>
</evidence>
<dbReference type="RefSeq" id="WP_110525871.1">
    <property type="nucleotide sequence ID" value="NZ_NOXG01000001.1"/>
</dbReference>
<proteinExistence type="predicted"/>
<comment type="caution">
    <text evidence="2">The sequence shown here is derived from an EMBL/GenBank/DDBJ whole genome shotgun (WGS) entry which is preliminary data.</text>
</comment>
<keyword evidence="1" id="KW-0472">Membrane</keyword>
<evidence type="ECO:0000313" key="2">
    <source>
        <dbReference type="EMBL" id="PYD76955.1"/>
    </source>
</evidence>
<protein>
    <submittedName>
        <fullName evidence="2">Uncharacterized protein</fullName>
    </submittedName>
</protein>
<evidence type="ECO:0000313" key="3">
    <source>
        <dbReference type="Proteomes" id="UP000247609"/>
    </source>
</evidence>
<sequence length="186" mass="19106">MLVLLLGVLVFVSLFGSDAGGVMLAWHGVLTAACLLVVAWDGGGQWQACVPAAMASAVLSGLVAWNLRARVRPERFPHALMLRLGGGLLMVTLVAIAVPADALDVQGRLEVVAGLSAILCGLVAATVERERARQCAALACALDGWLLLAGIAGRGLAVAGGCVLLGALLFMIRVTLLRDAADGGEW</sequence>
<dbReference type="AlphaFoldDB" id="A0A318QD84"/>
<dbReference type="EMBL" id="NOXG01000001">
    <property type="protein sequence ID" value="PYD76955.1"/>
    <property type="molecule type" value="Genomic_DNA"/>
</dbReference>
<name>A0A318QD84_9PROT</name>
<reference evidence="2 3" key="1">
    <citation type="submission" date="2017-07" db="EMBL/GenBank/DDBJ databases">
        <title>A draft genome sequence of Komagataeibacter sp. T5K1.</title>
        <authorList>
            <person name="Skraban J."/>
            <person name="Cleenwerck I."/>
            <person name="Vandamme P."/>
            <person name="Trcek J."/>
        </authorList>
    </citation>
    <scope>NUCLEOTIDE SEQUENCE [LARGE SCALE GENOMIC DNA]</scope>
    <source>
        <strain evidence="2 3">T5K1</strain>
    </source>
</reference>
<keyword evidence="1" id="KW-0812">Transmembrane</keyword>
<feature type="transmembrane region" description="Helical" evidence="1">
    <location>
        <begin position="111"/>
        <end position="128"/>
    </location>
</feature>
<accession>A0A318QD84</accession>
<dbReference type="Proteomes" id="UP000247609">
    <property type="component" value="Unassembled WGS sequence"/>
</dbReference>
<gene>
    <name evidence="2" type="ORF">CFR71_00970</name>
</gene>
<keyword evidence="1" id="KW-1133">Transmembrane helix</keyword>